<dbReference type="GO" id="GO:0042446">
    <property type="term" value="P:hormone biosynthetic process"/>
    <property type="evidence" value="ECO:0007669"/>
    <property type="project" value="TreeGrafter"/>
</dbReference>
<name>A0AAQ4FDL0_AMBAM</name>
<evidence type="ECO:0008006" key="11">
    <source>
        <dbReference type="Google" id="ProtNLM"/>
    </source>
</evidence>
<sequence length="542" mass="60539">MSERPAAAIYPQDLVVHPLYLTSSFASAVLSKTSSDTMEADSDSILMSWDWRCVVSLVAAAAFLVRVAFFYHKVAKYPRGPFPLPFLGNLLTLARVRFLHRKADEWSAVYGDVFTLWLGEKPMVFLNSHSAIHEAFVVCKNDCAGRLDTKLGLLQTGGVHDVFFEDYNAHWKALRKVASAALRKFSVSDLLPRDCVNAVDAFVDSLRDKPEVMELKSPFSAILFNQVGASTFGTSSQFESNEIRHLRELNDDFYKLAPNGLPSDVAPWLGIIHAKTERKVKTVMAEFRTVMGRLFEFANGCYPPENPENITHALIAEAEGASKENPENAMYLAKSNIHQIAVDIFTNATNATMGQLQWFFLIIMKSPDIQDKIQKEIESAVGTKRPAPEDMQRLPFTVACILETLRRHPVVPLGVPHKSLARIRIGAANIPNNTGILYNLYAANHDPGLWEEPHRFRPERFLDPVTGQLLQDVGPFLTFGLGARMCPGKKMAQMSMFYIVVRLMQRLSCRAPAGSLGVSFDAFDSSLFLVPAPQRILFVKRS</sequence>
<dbReference type="InterPro" id="IPR001128">
    <property type="entry name" value="Cyt_P450"/>
</dbReference>
<proteinExistence type="inferred from homology"/>
<feature type="binding site" description="axial binding residue" evidence="7">
    <location>
        <position position="486"/>
    </location>
    <ligand>
        <name>heme</name>
        <dbReference type="ChEBI" id="CHEBI:30413"/>
    </ligand>
    <ligandPart>
        <name>Fe</name>
        <dbReference type="ChEBI" id="CHEBI:18248"/>
    </ligandPart>
</feature>
<comment type="similarity">
    <text evidence="1 8">Belongs to the cytochrome P450 family.</text>
</comment>
<reference evidence="9 10" key="1">
    <citation type="journal article" date="2023" name="Arcadia Sci">
        <title>De novo assembly of a long-read Amblyomma americanum tick genome.</title>
        <authorList>
            <person name="Chou S."/>
            <person name="Poskanzer K.E."/>
            <person name="Rollins M."/>
            <person name="Thuy-Boun P.S."/>
        </authorList>
    </citation>
    <scope>NUCLEOTIDE SEQUENCE [LARGE SCALE GENOMIC DNA]</scope>
    <source>
        <strain evidence="9">F_SG_1</strain>
        <tissue evidence="9">Salivary glands</tissue>
    </source>
</reference>
<evidence type="ECO:0000256" key="5">
    <source>
        <dbReference type="ARBA" id="ARBA00023004"/>
    </source>
</evidence>
<dbReference type="PRINTS" id="PR00385">
    <property type="entry name" value="P450"/>
</dbReference>
<dbReference type="InterPro" id="IPR017972">
    <property type="entry name" value="Cyt_P450_CS"/>
</dbReference>
<evidence type="ECO:0000256" key="4">
    <source>
        <dbReference type="ARBA" id="ARBA00023002"/>
    </source>
</evidence>
<keyword evidence="2 7" id="KW-0349">Heme</keyword>
<evidence type="ECO:0000256" key="2">
    <source>
        <dbReference type="ARBA" id="ARBA00022617"/>
    </source>
</evidence>
<dbReference type="GO" id="GO:0020037">
    <property type="term" value="F:heme binding"/>
    <property type="evidence" value="ECO:0007669"/>
    <property type="project" value="InterPro"/>
</dbReference>
<comment type="caution">
    <text evidence="9">The sequence shown here is derived from an EMBL/GenBank/DDBJ whole genome shotgun (WGS) entry which is preliminary data.</text>
</comment>
<evidence type="ECO:0000256" key="6">
    <source>
        <dbReference type="ARBA" id="ARBA00023033"/>
    </source>
</evidence>
<gene>
    <name evidence="9" type="ORF">V5799_008840</name>
</gene>
<dbReference type="Pfam" id="PF00067">
    <property type="entry name" value="p450"/>
    <property type="match status" value="1"/>
</dbReference>
<dbReference type="PROSITE" id="PS00086">
    <property type="entry name" value="CYTOCHROME_P450"/>
    <property type="match status" value="1"/>
</dbReference>
<dbReference type="InterPro" id="IPR036396">
    <property type="entry name" value="Cyt_P450_sf"/>
</dbReference>
<evidence type="ECO:0000256" key="7">
    <source>
        <dbReference type="PIRSR" id="PIRSR602401-1"/>
    </source>
</evidence>
<evidence type="ECO:0000256" key="1">
    <source>
        <dbReference type="ARBA" id="ARBA00010617"/>
    </source>
</evidence>
<keyword evidence="6 8" id="KW-0503">Monooxygenase</keyword>
<evidence type="ECO:0000256" key="3">
    <source>
        <dbReference type="ARBA" id="ARBA00022723"/>
    </source>
</evidence>
<evidence type="ECO:0000256" key="8">
    <source>
        <dbReference type="RuleBase" id="RU000461"/>
    </source>
</evidence>
<dbReference type="EMBL" id="JARKHS020004261">
    <property type="protein sequence ID" value="KAK8784795.1"/>
    <property type="molecule type" value="Genomic_DNA"/>
</dbReference>
<accession>A0AAQ4FDL0</accession>
<dbReference type="PANTHER" id="PTHR24289">
    <property type="entry name" value="STEROID 17-ALPHA-HYDROXYLASE/17,20 LYASE"/>
    <property type="match status" value="1"/>
</dbReference>
<evidence type="ECO:0000313" key="9">
    <source>
        <dbReference type="EMBL" id="KAK8784795.1"/>
    </source>
</evidence>
<organism evidence="9 10">
    <name type="scientific">Amblyomma americanum</name>
    <name type="common">Lone star tick</name>
    <dbReference type="NCBI Taxonomy" id="6943"/>
    <lineage>
        <taxon>Eukaryota</taxon>
        <taxon>Metazoa</taxon>
        <taxon>Ecdysozoa</taxon>
        <taxon>Arthropoda</taxon>
        <taxon>Chelicerata</taxon>
        <taxon>Arachnida</taxon>
        <taxon>Acari</taxon>
        <taxon>Parasitiformes</taxon>
        <taxon>Ixodida</taxon>
        <taxon>Ixodoidea</taxon>
        <taxon>Ixodidae</taxon>
        <taxon>Amblyomminae</taxon>
        <taxon>Amblyomma</taxon>
    </lineage>
</organism>
<keyword evidence="10" id="KW-1185">Reference proteome</keyword>
<dbReference type="SUPFAM" id="SSF48264">
    <property type="entry name" value="Cytochrome P450"/>
    <property type="match status" value="1"/>
</dbReference>
<dbReference type="GO" id="GO:0005506">
    <property type="term" value="F:iron ion binding"/>
    <property type="evidence" value="ECO:0007669"/>
    <property type="project" value="InterPro"/>
</dbReference>
<dbReference type="PANTHER" id="PTHR24289:SF1">
    <property type="entry name" value="STEROID 17-ALPHA-HYDROXYLASE_17,20 LYASE"/>
    <property type="match status" value="1"/>
</dbReference>
<protein>
    <recommendedName>
        <fullName evidence="11">Cytochrome</fullName>
    </recommendedName>
</protein>
<dbReference type="GO" id="GO:0004508">
    <property type="term" value="F:steroid 17-alpha-monooxygenase activity"/>
    <property type="evidence" value="ECO:0007669"/>
    <property type="project" value="TreeGrafter"/>
</dbReference>
<dbReference type="GO" id="GO:0042448">
    <property type="term" value="P:progesterone metabolic process"/>
    <property type="evidence" value="ECO:0007669"/>
    <property type="project" value="TreeGrafter"/>
</dbReference>
<keyword evidence="3 7" id="KW-0479">Metal-binding</keyword>
<keyword evidence="5 7" id="KW-0408">Iron</keyword>
<comment type="cofactor">
    <cofactor evidence="7">
        <name>heme</name>
        <dbReference type="ChEBI" id="CHEBI:30413"/>
    </cofactor>
</comment>
<dbReference type="Proteomes" id="UP001321473">
    <property type="component" value="Unassembled WGS sequence"/>
</dbReference>
<keyword evidence="4 8" id="KW-0560">Oxidoreductase</keyword>
<dbReference type="Gene3D" id="1.10.630.10">
    <property type="entry name" value="Cytochrome P450"/>
    <property type="match status" value="1"/>
</dbReference>
<dbReference type="InterPro" id="IPR002401">
    <property type="entry name" value="Cyt_P450_E_grp-I"/>
</dbReference>
<evidence type="ECO:0000313" key="10">
    <source>
        <dbReference type="Proteomes" id="UP001321473"/>
    </source>
</evidence>
<dbReference type="PRINTS" id="PR00463">
    <property type="entry name" value="EP450I"/>
</dbReference>
<dbReference type="AlphaFoldDB" id="A0AAQ4FDL0"/>